<dbReference type="HOGENOM" id="CLU_2701897_0_0_6"/>
<name>A6UZU9_PSEP7</name>
<proteinExistence type="predicted"/>
<sequence length="73" mass="8004">MELLNESEMENVAGGDVWGTPVPSFPGAKARGLGEIDPGFDGTRLARGFWPWWNCRPVMPPVCPPPPCRPRPC</sequence>
<dbReference type="Proteomes" id="UP000001582">
    <property type="component" value="Chromosome"/>
</dbReference>
<evidence type="ECO:0000313" key="3">
    <source>
        <dbReference type="Proteomes" id="UP000001582"/>
    </source>
</evidence>
<evidence type="ECO:0000313" key="2">
    <source>
        <dbReference type="EMBL" id="ABR83705.1"/>
    </source>
</evidence>
<dbReference type="RefSeq" id="WP_012074297.1">
    <property type="nucleotide sequence ID" value="NC_009656.1"/>
</dbReference>
<protein>
    <submittedName>
        <fullName evidence="2">Uncharacterized protein</fullName>
    </submittedName>
</protein>
<accession>A6UZU9</accession>
<reference evidence="2 3" key="1">
    <citation type="submission" date="2007-06" db="EMBL/GenBank/DDBJ databases">
        <authorList>
            <person name="Dodson R.J."/>
            <person name="Harkins D."/>
            <person name="Paulsen I.T."/>
        </authorList>
    </citation>
    <scope>NUCLEOTIDE SEQUENCE [LARGE SCALE GENOMIC DNA]</scope>
    <source>
        <strain evidence="2 3">PA7</strain>
    </source>
</reference>
<feature type="region of interest" description="Disordered" evidence="1">
    <location>
        <begin position="1"/>
        <end position="21"/>
    </location>
</feature>
<dbReference type="KEGG" id="pap:PSPA7_0948"/>
<reference evidence="2 3" key="2">
    <citation type="journal article" date="2010" name="PLoS ONE">
        <title>Complete genome sequence of the multiresistant taxonomic outlier Pseudomonas aeruginosa PA7.</title>
        <authorList>
            <person name="Roy P.H."/>
            <person name="Tetu S.G."/>
            <person name="Larouche A."/>
            <person name="Elbourne L."/>
            <person name="Tremblay S."/>
            <person name="Ren Q."/>
            <person name="Dodson R."/>
            <person name="Harkins D."/>
            <person name="Shay R."/>
            <person name="Watkins K."/>
            <person name="Mahamoud Y."/>
            <person name="Paulsen I.T."/>
        </authorList>
    </citation>
    <scope>NUCLEOTIDE SEQUENCE [LARGE SCALE GENOMIC DNA]</scope>
    <source>
        <strain evidence="2 3">PA7</strain>
    </source>
</reference>
<dbReference type="EMBL" id="CP000744">
    <property type="protein sequence ID" value="ABR83705.1"/>
    <property type="molecule type" value="Genomic_DNA"/>
</dbReference>
<organism evidence="2 3">
    <name type="scientific">Pseudomonas paraeruginosa (strain DSM 24068 / PA7)</name>
    <name type="common">Pseudomonas aeruginosa (strain PA7)</name>
    <dbReference type="NCBI Taxonomy" id="381754"/>
    <lineage>
        <taxon>Bacteria</taxon>
        <taxon>Pseudomonadati</taxon>
        <taxon>Pseudomonadota</taxon>
        <taxon>Gammaproteobacteria</taxon>
        <taxon>Pseudomonadales</taxon>
        <taxon>Pseudomonadaceae</taxon>
        <taxon>Pseudomonas</taxon>
        <taxon>Pseudomonas paraeruginosa</taxon>
    </lineage>
</organism>
<evidence type="ECO:0000256" key="1">
    <source>
        <dbReference type="SAM" id="MobiDB-lite"/>
    </source>
</evidence>
<dbReference type="AlphaFoldDB" id="A6UZU9"/>
<gene>
    <name evidence="2" type="ordered locus">PSPA7_0948</name>
</gene>